<dbReference type="KEGG" id="ddu:GF1_06900"/>
<evidence type="ECO:0000313" key="3">
    <source>
        <dbReference type="Proteomes" id="UP001063350"/>
    </source>
</evidence>
<protein>
    <submittedName>
        <fullName evidence="2">Uncharacterized protein</fullName>
    </submittedName>
</protein>
<feature type="region of interest" description="Disordered" evidence="1">
    <location>
        <begin position="92"/>
        <end position="125"/>
    </location>
</feature>
<reference evidence="2" key="1">
    <citation type="submission" date="2020-12" db="EMBL/GenBank/DDBJ databases">
        <title>Desulfobium dissulfuricans gen. nov., sp. nov., a novel mesophilic, sulfate-reducing bacterium isolated from a deep-sea hydrothermal vent.</title>
        <authorList>
            <person name="Hashimoto Y."/>
            <person name="Tame A."/>
            <person name="Sawayama S."/>
            <person name="Miyazaki J."/>
            <person name="Takai K."/>
            <person name="Nakagawa S."/>
        </authorList>
    </citation>
    <scope>NUCLEOTIDE SEQUENCE</scope>
    <source>
        <strain evidence="2">GF1</strain>
    </source>
</reference>
<accession>A0A915XH67</accession>
<evidence type="ECO:0000256" key="1">
    <source>
        <dbReference type="SAM" id="MobiDB-lite"/>
    </source>
</evidence>
<proteinExistence type="predicted"/>
<name>A0A915XH67_9BACT</name>
<sequence>MVILLVAGLVAGVILITPVPGRAEMLIGTVVHVDRAHHSFTLKPESGDGETVTVQADTALPGCVTPGETIRIWGTFTGNGTRFEARDVRGMRGRFRNDPTGVRSRLERGLGRGFGRGGPRGGGGR</sequence>
<gene>
    <name evidence="2" type="ORF">GF1_06900</name>
</gene>
<evidence type="ECO:0000313" key="2">
    <source>
        <dbReference type="EMBL" id="BCO08314.1"/>
    </source>
</evidence>
<dbReference type="EMBL" id="AP024233">
    <property type="protein sequence ID" value="BCO08314.1"/>
    <property type="molecule type" value="Genomic_DNA"/>
</dbReference>
<dbReference type="AlphaFoldDB" id="A0A915XH67"/>
<keyword evidence="3" id="KW-1185">Reference proteome</keyword>
<organism evidence="2 3">
    <name type="scientific">Desulfolithobacter dissulfuricans</name>
    <dbReference type="NCBI Taxonomy" id="2795293"/>
    <lineage>
        <taxon>Bacteria</taxon>
        <taxon>Pseudomonadati</taxon>
        <taxon>Thermodesulfobacteriota</taxon>
        <taxon>Desulfobulbia</taxon>
        <taxon>Desulfobulbales</taxon>
        <taxon>Desulfobulbaceae</taxon>
        <taxon>Desulfolithobacter</taxon>
    </lineage>
</organism>
<dbReference type="Proteomes" id="UP001063350">
    <property type="component" value="Chromosome"/>
</dbReference>
<dbReference type="RefSeq" id="WP_267928221.1">
    <property type="nucleotide sequence ID" value="NZ_AP024233.1"/>
</dbReference>
<feature type="compositionally biased region" description="Gly residues" evidence="1">
    <location>
        <begin position="111"/>
        <end position="125"/>
    </location>
</feature>